<comment type="caution">
    <text evidence="2">The sequence shown here is derived from an EMBL/GenBank/DDBJ whole genome shotgun (WGS) entry which is preliminary data.</text>
</comment>
<evidence type="ECO:0000256" key="1">
    <source>
        <dbReference type="SAM" id="Phobius"/>
    </source>
</evidence>
<organism evidence="2 3">
    <name type="scientific">Candidatus Portnoybacteria bacterium RBG_13_40_8</name>
    <dbReference type="NCBI Taxonomy" id="1801990"/>
    <lineage>
        <taxon>Bacteria</taxon>
        <taxon>Candidatus Portnoyibacteriota</taxon>
    </lineage>
</organism>
<dbReference type="EMBL" id="MHMT01000027">
    <property type="protein sequence ID" value="OGZ32039.1"/>
    <property type="molecule type" value="Genomic_DNA"/>
</dbReference>
<dbReference type="AlphaFoldDB" id="A0A1G2F1Z3"/>
<keyword evidence="1" id="KW-0812">Transmembrane</keyword>
<name>A0A1G2F1Z3_9BACT</name>
<evidence type="ECO:0008006" key="4">
    <source>
        <dbReference type="Google" id="ProtNLM"/>
    </source>
</evidence>
<gene>
    <name evidence="2" type="ORF">A2V69_02030</name>
</gene>
<evidence type="ECO:0000313" key="3">
    <source>
        <dbReference type="Proteomes" id="UP000177810"/>
    </source>
</evidence>
<dbReference type="Proteomes" id="UP000177810">
    <property type="component" value="Unassembled WGS sequence"/>
</dbReference>
<keyword evidence="1" id="KW-1133">Transmembrane helix</keyword>
<feature type="transmembrane region" description="Helical" evidence="1">
    <location>
        <begin position="6"/>
        <end position="27"/>
    </location>
</feature>
<evidence type="ECO:0000313" key="2">
    <source>
        <dbReference type="EMBL" id="OGZ32039.1"/>
    </source>
</evidence>
<dbReference type="STRING" id="1801990.A2V69_02030"/>
<accession>A0A1G2F1Z3</accession>
<keyword evidence="1" id="KW-0472">Membrane</keyword>
<sequence length="155" mass="17296">MKKSYLIIGIIILIAVAIILYFIGYTAGKGSLESTISQYKKLLDYYVLVPEEIFSISGQITKIEGNALSVEATIEDRYKLPSEWEKKTMKALISNETKITKLKPIDPNQESSADSPIVTEVGFSVLKVGDYITVTAKENIKNKTEFIAKEINVIE</sequence>
<reference evidence="2 3" key="1">
    <citation type="journal article" date="2016" name="Nat. Commun.">
        <title>Thousands of microbial genomes shed light on interconnected biogeochemical processes in an aquifer system.</title>
        <authorList>
            <person name="Anantharaman K."/>
            <person name="Brown C.T."/>
            <person name="Hug L.A."/>
            <person name="Sharon I."/>
            <person name="Castelle C.J."/>
            <person name="Probst A.J."/>
            <person name="Thomas B.C."/>
            <person name="Singh A."/>
            <person name="Wilkins M.J."/>
            <person name="Karaoz U."/>
            <person name="Brodie E.L."/>
            <person name="Williams K.H."/>
            <person name="Hubbard S.S."/>
            <person name="Banfield J.F."/>
        </authorList>
    </citation>
    <scope>NUCLEOTIDE SEQUENCE [LARGE SCALE GENOMIC DNA]</scope>
</reference>
<proteinExistence type="predicted"/>
<protein>
    <recommendedName>
        <fullName evidence="4">DUF5666 domain-containing protein</fullName>
    </recommendedName>
</protein>